<dbReference type="InterPro" id="IPR036388">
    <property type="entry name" value="WH-like_DNA-bd_sf"/>
</dbReference>
<sequence length="157" mass="17044">MKKSNATTEKTKPETEKTVTPEAVKETPKKASPTRPASKKVKATEAPKATIEQPVTTETAKVTPKKTSPSRAATKKTSSPAPAPVAETPELSIRERVGLTAGNIWQYLDQNGETSVAKLIKELPEEEKIIQRSIGWLAQEGKITLDTVNRVETVALK</sequence>
<dbReference type="STRING" id="675511.GCA_000341735_01128"/>
<dbReference type="Gene3D" id="1.10.10.10">
    <property type="entry name" value="Winged helix-like DNA-binding domain superfamily/Winged helix DNA-binding domain"/>
    <property type="match status" value="1"/>
</dbReference>
<protein>
    <recommendedName>
        <fullName evidence="4">Winged helix-turn-helix domain-containing protein</fullName>
    </recommendedName>
</protein>
<evidence type="ECO:0000313" key="2">
    <source>
        <dbReference type="EMBL" id="QCW84778.1"/>
    </source>
</evidence>
<name>A0A4P9UTA2_METBY</name>
<accession>A0A4P9UTA2</accession>
<evidence type="ECO:0000313" key="3">
    <source>
        <dbReference type="Proteomes" id="UP000305881"/>
    </source>
</evidence>
<dbReference type="Pfam" id="PF10771">
    <property type="entry name" value="DUF2582"/>
    <property type="match status" value="1"/>
</dbReference>
<gene>
    <name evidence="2" type="ORF">EQU24_09545</name>
</gene>
<proteinExistence type="predicted"/>
<keyword evidence="3" id="KW-1185">Reference proteome</keyword>
<feature type="compositionally biased region" description="Polar residues" evidence="1">
    <location>
        <begin position="53"/>
        <end position="80"/>
    </location>
</feature>
<dbReference type="Proteomes" id="UP000305881">
    <property type="component" value="Chromosome"/>
</dbReference>
<dbReference type="InterPro" id="IPR019707">
    <property type="entry name" value="DUF2582"/>
</dbReference>
<organism evidence="2 3">
    <name type="scientific">Methylotuvimicrobium buryatense</name>
    <name type="common">Methylomicrobium buryatense</name>
    <dbReference type="NCBI Taxonomy" id="95641"/>
    <lineage>
        <taxon>Bacteria</taxon>
        <taxon>Pseudomonadati</taxon>
        <taxon>Pseudomonadota</taxon>
        <taxon>Gammaproteobacteria</taxon>
        <taxon>Methylococcales</taxon>
        <taxon>Methylococcaceae</taxon>
        <taxon>Methylotuvimicrobium</taxon>
    </lineage>
</organism>
<dbReference type="EMBL" id="CP035467">
    <property type="protein sequence ID" value="QCW84778.1"/>
    <property type="molecule type" value="Genomic_DNA"/>
</dbReference>
<evidence type="ECO:0008006" key="4">
    <source>
        <dbReference type="Google" id="ProtNLM"/>
    </source>
</evidence>
<feature type="region of interest" description="Disordered" evidence="1">
    <location>
        <begin position="1"/>
        <end position="90"/>
    </location>
</feature>
<dbReference type="OrthoDB" id="5574224at2"/>
<feature type="compositionally biased region" description="Basic and acidic residues" evidence="1">
    <location>
        <begin position="9"/>
        <end position="29"/>
    </location>
</feature>
<evidence type="ECO:0000256" key="1">
    <source>
        <dbReference type="SAM" id="MobiDB-lite"/>
    </source>
</evidence>
<dbReference type="AlphaFoldDB" id="A0A4P9UTA2"/>
<dbReference type="KEGG" id="mbur:EQU24_09545"/>
<reference evidence="3" key="1">
    <citation type="journal article" date="2019" name="J. Bacteriol.">
        <title>A Mutagenic Screen Identifies a TonB-Dependent Receptor Required for the Lanthanide Metal Switch in the Type I Methanotroph 'Methylotuvimicrobium buryatense' 5GB1C.</title>
        <authorList>
            <person name="Groom J.D."/>
            <person name="Ford S.M."/>
            <person name="Pesesky M.W."/>
            <person name="Lidstrom M.E."/>
        </authorList>
    </citation>
    <scope>NUCLEOTIDE SEQUENCE [LARGE SCALE GENOMIC DNA]</scope>
    <source>
        <strain evidence="3">5GB1C</strain>
    </source>
</reference>